<dbReference type="Proteomes" id="UP001527882">
    <property type="component" value="Unassembled WGS sequence"/>
</dbReference>
<dbReference type="RefSeq" id="WP_269879673.1">
    <property type="nucleotide sequence ID" value="NZ_JAQAGZ010000001.1"/>
</dbReference>
<protein>
    <submittedName>
        <fullName evidence="1">Uncharacterized protein</fullName>
    </submittedName>
</protein>
<name>A0ABT4Q3N6_9BACL</name>
<evidence type="ECO:0000313" key="2">
    <source>
        <dbReference type="Proteomes" id="UP001527882"/>
    </source>
</evidence>
<evidence type="ECO:0000313" key="1">
    <source>
        <dbReference type="EMBL" id="MCZ8511315.1"/>
    </source>
</evidence>
<keyword evidence="2" id="KW-1185">Reference proteome</keyword>
<gene>
    <name evidence="1" type="ORF">O9H85_02450</name>
</gene>
<reference evidence="1 2" key="1">
    <citation type="submission" date="2022-12" db="EMBL/GenBank/DDBJ databases">
        <title>Draft genome sequence of Paenibacillus sp. dW9.</title>
        <authorList>
            <person name="Choi E.-W."/>
            <person name="Kim D.-U."/>
        </authorList>
    </citation>
    <scope>NUCLEOTIDE SEQUENCE [LARGE SCALE GENOMIC DNA]</scope>
    <source>
        <strain evidence="2">dW9</strain>
    </source>
</reference>
<proteinExistence type="predicted"/>
<comment type="caution">
    <text evidence="1">The sequence shown here is derived from an EMBL/GenBank/DDBJ whole genome shotgun (WGS) entry which is preliminary data.</text>
</comment>
<accession>A0ABT4Q3N6</accession>
<organism evidence="1 2">
    <name type="scientific">Paenibacillus gyeongsangnamensis</name>
    <dbReference type="NCBI Taxonomy" id="3388067"/>
    <lineage>
        <taxon>Bacteria</taxon>
        <taxon>Bacillati</taxon>
        <taxon>Bacillota</taxon>
        <taxon>Bacilli</taxon>
        <taxon>Bacillales</taxon>
        <taxon>Paenibacillaceae</taxon>
        <taxon>Paenibacillus</taxon>
    </lineage>
</organism>
<sequence length="83" mass="9516">MYANHMNLAKEGQVYCCLRNKIVPLNGEQVEAYCSGCPMNKGVEPGKFANCYWNDARPIKSPHWVIDPRVEYISMQTRKHDAV</sequence>
<dbReference type="EMBL" id="JAQAGZ010000001">
    <property type="protein sequence ID" value="MCZ8511315.1"/>
    <property type="molecule type" value="Genomic_DNA"/>
</dbReference>